<feature type="region of interest" description="Disordered" evidence="1">
    <location>
        <begin position="1"/>
        <end position="26"/>
    </location>
</feature>
<dbReference type="AlphaFoldDB" id="A0A0A8ZQG2"/>
<accession>A0A0A8ZQG2</accession>
<evidence type="ECO:0000313" key="2">
    <source>
        <dbReference type="EMBL" id="JAD39005.1"/>
    </source>
</evidence>
<organism evidence="2">
    <name type="scientific">Arundo donax</name>
    <name type="common">Giant reed</name>
    <name type="synonym">Donax arundinaceus</name>
    <dbReference type="NCBI Taxonomy" id="35708"/>
    <lineage>
        <taxon>Eukaryota</taxon>
        <taxon>Viridiplantae</taxon>
        <taxon>Streptophyta</taxon>
        <taxon>Embryophyta</taxon>
        <taxon>Tracheophyta</taxon>
        <taxon>Spermatophyta</taxon>
        <taxon>Magnoliopsida</taxon>
        <taxon>Liliopsida</taxon>
        <taxon>Poales</taxon>
        <taxon>Poaceae</taxon>
        <taxon>PACMAD clade</taxon>
        <taxon>Arundinoideae</taxon>
        <taxon>Arundineae</taxon>
        <taxon>Arundo</taxon>
    </lineage>
</organism>
<sequence length="26" mass="3087">MGQTKHKQRSTVSNHMQKNQIYSIKI</sequence>
<name>A0A0A8ZQG2_ARUDO</name>
<reference evidence="2" key="1">
    <citation type="submission" date="2014-09" db="EMBL/GenBank/DDBJ databases">
        <authorList>
            <person name="Magalhaes I.L.F."/>
            <person name="Oliveira U."/>
            <person name="Santos F.R."/>
            <person name="Vidigal T.H.D.A."/>
            <person name="Brescovit A.D."/>
            <person name="Santos A.J."/>
        </authorList>
    </citation>
    <scope>NUCLEOTIDE SEQUENCE</scope>
    <source>
        <tissue evidence="2">Shoot tissue taken approximately 20 cm above the soil surface</tissue>
    </source>
</reference>
<evidence type="ECO:0000256" key="1">
    <source>
        <dbReference type="SAM" id="MobiDB-lite"/>
    </source>
</evidence>
<proteinExistence type="predicted"/>
<reference evidence="2" key="2">
    <citation type="journal article" date="2015" name="Data Brief">
        <title>Shoot transcriptome of the giant reed, Arundo donax.</title>
        <authorList>
            <person name="Barrero R.A."/>
            <person name="Guerrero F.D."/>
            <person name="Moolhuijzen P."/>
            <person name="Goolsby J.A."/>
            <person name="Tidwell J."/>
            <person name="Bellgard S.E."/>
            <person name="Bellgard M.I."/>
        </authorList>
    </citation>
    <scope>NUCLEOTIDE SEQUENCE</scope>
    <source>
        <tissue evidence="2">Shoot tissue taken approximately 20 cm above the soil surface</tissue>
    </source>
</reference>
<protein>
    <submittedName>
        <fullName evidence="2">Uncharacterized protein</fullName>
    </submittedName>
</protein>
<dbReference type="EMBL" id="GBRH01258890">
    <property type="protein sequence ID" value="JAD39005.1"/>
    <property type="molecule type" value="Transcribed_RNA"/>
</dbReference>
<feature type="compositionally biased region" description="Polar residues" evidence="1">
    <location>
        <begin position="10"/>
        <end position="26"/>
    </location>
</feature>